<name>A0A1F8AD45_9EURO</name>
<sequence length="146" mass="16266">IGRWSVLHHPKHQFNLLTIFTPPGSSINYVLRNEEVTIQDPQSSLKVYEDTNTVSGNHIQVRLSLPTPPPPQILLKLRQVGSPVPPLLCLQLAEHKHSPIITETPSFPGKAIVKASLFDVISQPDKEVFTARRQAWEGPVEGAKQE</sequence>
<accession>A0A1F8AD45</accession>
<keyword evidence="2" id="KW-1185">Reference proteome</keyword>
<dbReference type="Proteomes" id="UP000179179">
    <property type="component" value="Unassembled WGS sequence"/>
</dbReference>
<evidence type="ECO:0000313" key="1">
    <source>
        <dbReference type="EMBL" id="OGM49329.1"/>
    </source>
</evidence>
<gene>
    <name evidence="1" type="ORF">ABOM_003554</name>
</gene>
<dbReference type="GeneID" id="34446944"/>
<dbReference type="EMBL" id="LYCR01000009">
    <property type="protein sequence ID" value="OGM49329.1"/>
    <property type="molecule type" value="Genomic_DNA"/>
</dbReference>
<protein>
    <submittedName>
        <fullName evidence="1">Uncharacterized protein</fullName>
    </submittedName>
</protein>
<evidence type="ECO:0000313" key="2">
    <source>
        <dbReference type="Proteomes" id="UP000179179"/>
    </source>
</evidence>
<dbReference type="AlphaFoldDB" id="A0A1F8AD45"/>
<dbReference type="STRING" id="109264.A0A1F8AD45"/>
<comment type="caution">
    <text evidence="1">The sequence shown here is derived from an EMBL/GenBank/DDBJ whole genome shotgun (WGS) entry which is preliminary data.</text>
</comment>
<proteinExistence type="predicted"/>
<feature type="non-terminal residue" evidence="1">
    <location>
        <position position="1"/>
    </location>
</feature>
<dbReference type="RefSeq" id="XP_022393046.1">
    <property type="nucleotide sequence ID" value="XM_022530684.1"/>
</dbReference>
<reference evidence="1 2" key="1">
    <citation type="journal article" date="2016" name="Genome Biol. Evol.">
        <title>Draft genome sequence of an aflatoxigenic Aspergillus species, A. bombycis.</title>
        <authorList>
            <person name="Moore G.G."/>
            <person name="Mack B.M."/>
            <person name="Beltz S.B."/>
            <person name="Gilbert M.K."/>
        </authorList>
    </citation>
    <scope>NUCLEOTIDE SEQUENCE [LARGE SCALE GENOMIC DNA]</scope>
    <source>
        <strain evidence="2">NRRL 26010</strain>
    </source>
</reference>
<dbReference type="OrthoDB" id="9985472at2759"/>
<organism evidence="1 2">
    <name type="scientific">Aspergillus bombycis</name>
    <dbReference type="NCBI Taxonomy" id="109264"/>
    <lineage>
        <taxon>Eukaryota</taxon>
        <taxon>Fungi</taxon>
        <taxon>Dikarya</taxon>
        <taxon>Ascomycota</taxon>
        <taxon>Pezizomycotina</taxon>
        <taxon>Eurotiomycetes</taxon>
        <taxon>Eurotiomycetidae</taxon>
        <taxon>Eurotiales</taxon>
        <taxon>Aspergillaceae</taxon>
        <taxon>Aspergillus</taxon>
    </lineage>
</organism>